<accession>A0A9P3H631</accession>
<comment type="caution">
    <text evidence="3">The sequence shown here is derived from an EMBL/GenBank/DDBJ whole genome shotgun (WGS) entry which is preliminary data.</text>
</comment>
<dbReference type="InterPro" id="IPR036223">
    <property type="entry name" value="CAP_C_sf"/>
</dbReference>
<dbReference type="OrthoDB" id="2522835at2759"/>
<sequence length="220" mass="25053">MMSVKDQIKALNSNLAIKQNAKESATHLIKDAKDVIEEVLEVEDRKALYFLQCENCVYTIQGKPIKLSIEKCKNLTLKIEGKVLTGMVDIWKSEDIHLDFDRSVSVFQLDSIKTISIRMPDHEYFGSMVWAGVEGIKLHLGDDTHEMSYSQLQVRNPELRPETDQFKTTLVNGSVKTEAIVRLENGYPATRAEEASFQRLEKKKDEVLRGGAHPENEEDE</sequence>
<dbReference type="Pfam" id="PF08603">
    <property type="entry name" value="CAP_C"/>
    <property type="match status" value="1"/>
</dbReference>
<dbReference type="Proteomes" id="UP000827284">
    <property type="component" value="Unassembled WGS sequence"/>
</dbReference>
<dbReference type="InterPro" id="IPR016098">
    <property type="entry name" value="CAP/MinC_C"/>
</dbReference>
<dbReference type="Gene3D" id="2.160.20.70">
    <property type="match status" value="1"/>
</dbReference>
<reference evidence="3" key="1">
    <citation type="submission" date="2021-11" db="EMBL/GenBank/DDBJ databases">
        <authorList>
            <person name="Herlambang A."/>
            <person name="Guo Y."/>
            <person name="Takashima Y."/>
            <person name="Nishizawa T."/>
        </authorList>
    </citation>
    <scope>NUCLEOTIDE SEQUENCE</scope>
    <source>
        <strain evidence="3">E1425</strain>
    </source>
</reference>
<dbReference type="EMBL" id="BQFW01000004">
    <property type="protein sequence ID" value="GJJ70756.1"/>
    <property type="molecule type" value="Genomic_DNA"/>
</dbReference>
<evidence type="ECO:0000313" key="3">
    <source>
        <dbReference type="EMBL" id="GJJ70756.1"/>
    </source>
</evidence>
<dbReference type="GO" id="GO:0007010">
    <property type="term" value="P:cytoskeleton organization"/>
    <property type="evidence" value="ECO:0007669"/>
    <property type="project" value="InterPro"/>
</dbReference>
<evidence type="ECO:0000259" key="2">
    <source>
        <dbReference type="Pfam" id="PF08603"/>
    </source>
</evidence>
<feature type="region of interest" description="Disordered" evidence="1">
    <location>
        <begin position="194"/>
        <end position="220"/>
    </location>
</feature>
<dbReference type="InterPro" id="IPR013912">
    <property type="entry name" value="Adenylate_cyclase-assoc_CAP_C"/>
</dbReference>
<reference evidence="3" key="2">
    <citation type="journal article" date="2022" name="Microbiol. Resour. Announc.">
        <title>Whole-Genome Sequence of Entomortierella parvispora E1425, a Mucoromycotan Fungus Associated with Burkholderiaceae-Related Endosymbiotic Bacteria.</title>
        <authorList>
            <person name="Herlambang A."/>
            <person name="Guo Y."/>
            <person name="Takashima Y."/>
            <person name="Narisawa K."/>
            <person name="Ohta H."/>
            <person name="Nishizawa T."/>
        </authorList>
    </citation>
    <scope>NUCLEOTIDE SEQUENCE</scope>
    <source>
        <strain evidence="3">E1425</strain>
    </source>
</reference>
<gene>
    <name evidence="3" type="ORF">EMPS_03106</name>
</gene>
<dbReference type="SUPFAM" id="SSF69340">
    <property type="entry name" value="C-terminal domain of adenylylcyclase associated protein"/>
    <property type="match status" value="1"/>
</dbReference>
<evidence type="ECO:0000313" key="4">
    <source>
        <dbReference type="Proteomes" id="UP000827284"/>
    </source>
</evidence>
<evidence type="ECO:0000256" key="1">
    <source>
        <dbReference type="SAM" id="MobiDB-lite"/>
    </source>
</evidence>
<name>A0A9P3H631_9FUNG</name>
<proteinExistence type="predicted"/>
<dbReference type="AlphaFoldDB" id="A0A9P3H631"/>
<dbReference type="GO" id="GO:0003779">
    <property type="term" value="F:actin binding"/>
    <property type="evidence" value="ECO:0007669"/>
    <property type="project" value="InterPro"/>
</dbReference>
<keyword evidence="4" id="KW-1185">Reference proteome</keyword>
<protein>
    <recommendedName>
        <fullName evidence="2">Adenylate cyclase-associated CAP C-terminal domain-containing protein</fullName>
    </recommendedName>
</protein>
<feature type="domain" description="Adenylate cyclase-associated CAP C-terminal" evidence="2">
    <location>
        <begin position="39"/>
        <end position="178"/>
    </location>
</feature>
<organism evidence="3 4">
    <name type="scientific">Entomortierella parvispora</name>
    <dbReference type="NCBI Taxonomy" id="205924"/>
    <lineage>
        <taxon>Eukaryota</taxon>
        <taxon>Fungi</taxon>
        <taxon>Fungi incertae sedis</taxon>
        <taxon>Mucoromycota</taxon>
        <taxon>Mortierellomycotina</taxon>
        <taxon>Mortierellomycetes</taxon>
        <taxon>Mortierellales</taxon>
        <taxon>Mortierellaceae</taxon>
        <taxon>Entomortierella</taxon>
    </lineage>
</organism>